<keyword evidence="5" id="KW-0119">Carbohydrate metabolism</keyword>
<comment type="caution">
    <text evidence="6">The sequence shown here is derived from an EMBL/GenBank/DDBJ whole genome shotgun (WGS) entry which is preliminary data.</text>
</comment>
<dbReference type="PROSITE" id="PS00160">
    <property type="entry name" value="ALDOLASE_KDPG_KHG_2"/>
    <property type="match status" value="1"/>
</dbReference>
<sequence>MDIVSFIKENKIVAISRHVKPEKMVDVAKALAAGGIKLLEITFDQSSSSCISDTAFAISSVKEAMGNLICVGAGTVLTVEQAEAAHEAGADFALSPDTNVAVINAVKRLGIVSVPGAFTPSEILTAWNAGADIVKLFPAGVLGMPYMKAIRGPISHVPLMAVGGVDENNVSTFLNGGFCSCGIGSNLVRNDLIEKDDYSQITAIAAAFVEASRKKDGKNNG</sequence>
<evidence type="ECO:0000256" key="5">
    <source>
        <dbReference type="ARBA" id="ARBA00023277"/>
    </source>
</evidence>
<dbReference type="Proteomes" id="UP000823615">
    <property type="component" value="Unassembled WGS sequence"/>
</dbReference>
<proteinExistence type="inferred from homology"/>
<dbReference type="InterPro" id="IPR013785">
    <property type="entry name" value="Aldolase_TIM"/>
</dbReference>
<keyword evidence="4" id="KW-0456">Lyase</keyword>
<comment type="similarity">
    <text evidence="2">Belongs to the KHG/KDPG aldolase family.</text>
</comment>
<dbReference type="AlphaFoldDB" id="A0A9D9H5D3"/>
<evidence type="ECO:0000313" key="7">
    <source>
        <dbReference type="Proteomes" id="UP000823615"/>
    </source>
</evidence>
<reference evidence="6" key="1">
    <citation type="submission" date="2020-10" db="EMBL/GenBank/DDBJ databases">
        <authorList>
            <person name="Gilroy R."/>
        </authorList>
    </citation>
    <scope>NUCLEOTIDE SEQUENCE</scope>
    <source>
        <strain evidence="6">7293</strain>
    </source>
</reference>
<dbReference type="CDD" id="cd00452">
    <property type="entry name" value="KDPG_aldolase"/>
    <property type="match status" value="1"/>
</dbReference>
<gene>
    <name evidence="6" type="ORF">IAA97_05880</name>
</gene>
<accession>A0A9D9H5D3</accession>
<dbReference type="EMBL" id="JADIMT010000069">
    <property type="protein sequence ID" value="MBO8436489.1"/>
    <property type="molecule type" value="Genomic_DNA"/>
</dbReference>
<evidence type="ECO:0000256" key="1">
    <source>
        <dbReference type="ARBA" id="ARBA00004761"/>
    </source>
</evidence>
<evidence type="ECO:0000256" key="2">
    <source>
        <dbReference type="ARBA" id="ARBA00006906"/>
    </source>
</evidence>
<dbReference type="InterPro" id="IPR031338">
    <property type="entry name" value="KDPG/KHG_AS_2"/>
</dbReference>
<dbReference type="NCBIfam" id="TIGR01182">
    <property type="entry name" value="eda"/>
    <property type="match status" value="1"/>
</dbReference>
<dbReference type="Gene3D" id="3.20.20.70">
    <property type="entry name" value="Aldolase class I"/>
    <property type="match status" value="1"/>
</dbReference>
<dbReference type="PANTHER" id="PTHR30246:SF1">
    <property type="entry name" value="2-DEHYDRO-3-DEOXY-6-PHOSPHOGALACTONATE ALDOLASE-RELATED"/>
    <property type="match status" value="1"/>
</dbReference>
<comment type="pathway">
    <text evidence="1">Carbohydrate acid metabolism.</text>
</comment>
<dbReference type="Pfam" id="PF01081">
    <property type="entry name" value="Aldolase"/>
    <property type="match status" value="1"/>
</dbReference>
<evidence type="ECO:0000256" key="4">
    <source>
        <dbReference type="ARBA" id="ARBA00023239"/>
    </source>
</evidence>
<organism evidence="6 7">
    <name type="scientific">Candidatus Ornithospirochaeta stercoripullorum</name>
    <dbReference type="NCBI Taxonomy" id="2840899"/>
    <lineage>
        <taxon>Bacteria</taxon>
        <taxon>Pseudomonadati</taxon>
        <taxon>Spirochaetota</taxon>
        <taxon>Spirochaetia</taxon>
        <taxon>Spirochaetales</taxon>
        <taxon>Spirochaetaceae</taxon>
        <taxon>Spirochaetaceae incertae sedis</taxon>
        <taxon>Candidatus Ornithospirochaeta</taxon>
    </lineage>
</organism>
<evidence type="ECO:0000313" key="6">
    <source>
        <dbReference type="EMBL" id="MBO8436489.1"/>
    </source>
</evidence>
<dbReference type="InterPro" id="IPR000887">
    <property type="entry name" value="Aldlse_KDPG_KHG"/>
</dbReference>
<comment type="subunit">
    <text evidence="3">Homotrimer.</text>
</comment>
<name>A0A9D9H5D3_9SPIO</name>
<dbReference type="GO" id="GO:0016829">
    <property type="term" value="F:lyase activity"/>
    <property type="evidence" value="ECO:0007669"/>
    <property type="project" value="UniProtKB-KW"/>
</dbReference>
<protein>
    <submittedName>
        <fullName evidence="6">Bifunctional 4-hydroxy-2-oxoglutarate aldolase/2-dehydro-3-deoxy-phosphogluconate aldolase</fullName>
    </submittedName>
</protein>
<dbReference type="PANTHER" id="PTHR30246">
    <property type="entry name" value="2-KETO-3-DEOXY-6-PHOSPHOGLUCONATE ALDOLASE"/>
    <property type="match status" value="1"/>
</dbReference>
<evidence type="ECO:0000256" key="3">
    <source>
        <dbReference type="ARBA" id="ARBA00011233"/>
    </source>
</evidence>
<reference evidence="6" key="2">
    <citation type="journal article" date="2021" name="PeerJ">
        <title>Extensive microbial diversity within the chicken gut microbiome revealed by metagenomics and culture.</title>
        <authorList>
            <person name="Gilroy R."/>
            <person name="Ravi A."/>
            <person name="Getino M."/>
            <person name="Pursley I."/>
            <person name="Horton D.L."/>
            <person name="Alikhan N.F."/>
            <person name="Baker D."/>
            <person name="Gharbi K."/>
            <person name="Hall N."/>
            <person name="Watson M."/>
            <person name="Adriaenssens E.M."/>
            <person name="Foster-Nyarko E."/>
            <person name="Jarju S."/>
            <person name="Secka A."/>
            <person name="Antonio M."/>
            <person name="Oren A."/>
            <person name="Chaudhuri R.R."/>
            <person name="La Ragione R."/>
            <person name="Hildebrand F."/>
            <person name="Pallen M.J."/>
        </authorList>
    </citation>
    <scope>NUCLEOTIDE SEQUENCE</scope>
    <source>
        <strain evidence="6">7293</strain>
    </source>
</reference>
<dbReference type="SUPFAM" id="SSF51569">
    <property type="entry name" value="Aldolase"/>
    <property type="match status" value="1"/>
</dbReference>